<sequence>MIFKNDFSLLLFSFFTELSVLTSARTTVLNPDNLNALDSNRGTGEPERILKHGNGLSWHRVFSSSLGDGLDYCSTSAKCIPLNYTTCMGTKLPYSHTTLDLVDGLSSQEQAQEILRDWRRLIHIPRCWAVIQPFLCALYMPRCEDDKVYLPSQEMCRIVMGPCRILTTYEPWPPWFQCDNTTRFPPRCKNDVRELKFNTTGRCLEPLVQTDVSSYYYPGIDGCGIQCDNPMFPPTQRDQIHKMVGWVASICSLLNIFAVFTFIIDWRHSNKYPALVIFYINLCFFVVCMGWLVQFLPGGREDVVCRKDGTLRTGEPSAGENLSCVVVFVMVYYFLMAATAWFVILTYAWHISLQALGKIQECMEKKGAYFHLIAWSAPLVLTITTMALGEIDGDSITGICFVGYTNRFYRVVFLLGPVFTALLIGAYFMSKGLMTLIRLKVDSEEIISERASAKIRETILRMGIFSGLLLTFGFITFICHYYEGRNSDLWDQSFKAYILCKLGVGESECRMESRPSLAMLQIHILALFLSGGLMSTWVWTQTTFESWQRFIRRYF</sequence>
<dbReference type="GO" id="GO:0030425">
    <property type="term" value="C:dendrite"/>
    <property type="evidence" value="ECO:0007669"/>
    <property type="project" value="TreeGrafter"/>
</dbReference>
<dbReference type="InterPro" id="IPR020067">
    <property type="entry name" value="Frizzled_dom"/>
</dbReference>
<feature type="transmembrane region" description="Helical" evidence="18">
    <location>
        <begin position="408"/>
        <end position="430"/>
    </location>
</feature>
<keyword evidence="7 19" id="KW-0732">Signal</keyword>
<evidence type="ECO:0000256" key="15">
    <source>
        <dbReference type="ARBA" id="ARBA00023273"/>
    </source>
</evidence>
<keyword evidence="10 18" id="KW-0472">Membrane</keyword>
<reference evidence="22" key="1">
    <citation type="submission" date="2022-01" db="EMBL/GenBank/DDBJ databases">
        <authorList>
            <person name="King R."/>
        </authorList>
    </citation>
    <scope>NUCLEOTIDE SEQUENCE</scope>
</reference>
<dbReference type="AlphaFoldDB" id="A0A9P0HS22"/>
<evidence type="ECO:0000259" key="21">
    <source>
        <dbReference type="PROSITE" id="PS50261"/>
    </source>
</evidence>
<feature type="transmembrane region" description="Helical" evidence="18">
    <location>
        <begin position="459"/>
        <end position="483"/>
    </location>
</feature>
<dbReference type="GO" id="GO:0005113">
    <property type="term" value="F:patched binding"/>
    <property type="evidence" value="ECO:0007669"/>
    <property type="project" value="TreeGrafter"/>
</dbReference>
<protein>
    <recommendedName>
        <fullName evidence="16">Protein smoothened</fullName>
    </recommendedName>
</protein>
<evidence type="ECO:0000256" key="9">
    <source>
        <dbReference type="ARBA" id="ARBA00023040"/>
    </source>
</evidence>
<dbReference type="SUPFAM" id="SSF63501">
    <property type="entry name" value="Frizzled cysteine-rich domain"/>
    <property type="match status" value="1"/>
</dbReference>
<evidence type="ECO:0000313" key="23">
    <source>
        <dbReference type="Proteomes" id="UP001152798"/>
    </source>
</evidence>
<dbReference type="InterPro" id="IPR000539">
    <property type="entry name" value="Frizzled/Smoothened_7TM"/>
</dbReference>
<keyword evidence="12" id="KW-0675">Receptor</keyword>
<dbReference type="FunFam" id="1.20.1070.10:FF:000068">
    <property type="entry name" value="Smoothened, frizzled class receptor"/>
    <property type="match status" value="1"/>
</dbReference>
<comment type="similarity">
    <text evidence="3">Belongs to the G-protein coupled receptor Fz/Smo family.</text>
</comment>
<feature type="transmembrane region" description="Helical" evidence="18">
    <location>
        <begin position="325"/>
        <end position="349"/>
    </location>
</feature>
<dbReference type="PANTHER" id="PTHR11309">
    <property type="entry name" value="FRIZZLED"/>
    <property type="match status" value="1"/>
</dbReference>
<evidence type="ECO:0000256" key="13">
    <source>
        <dbReference type="ARBA" id="ARBA00023180"/>
    </source>
</evidence>
<dbReference type="GO" id="GO:0007224">
    <property type="term" value="P:smoothened signaling pathway"/>
    <property type="evidence" value="ECO:0007669"/>
    <property type="project" value="TreeGrafter"/>
</dbReference>
<dbReference type="PROSITE" id="PS50038">
    <property type="entry name" value="FZ"/>
    <property type="match status" value="1"/>
</dbReference>
<evidence type="ECO:0000256" key="3">
    <source>
        <dbReference type="ARBA" id="ARBA00008077"/>
    </source>
</evidence>
<evidence type="ECO:0000256" key="1">
    <source>
        <dbReference type="ARBA" id="ARBA00004138"/>
    </source>
</evidence>
<dbReference type="GO" id="GO:0009888">
    <property type="term" value="P:tissue development"/>
    <property type="evidence" value="ECO:0007669"/>
    <property type="project" value="UniProtKB-ARBA"/>
</dbReference>
<dbReference type="GO" id="GO:0007389">
    <property type="term" value="P:pattern specification process"/>
    <property type="evidence" value="ECO:0007669"/>
    <property type="project" value="TreeGrafter"/>
</dbReference>
<name>A0A9P0HS22_NEZVI</name>
<dbReference type="PROSITE" id="PS50261">
    <property type="entry name" value="G_PROTEIN_RECEP_F2_4"/>
    <property type="match status" value="1"/>
</dbReference>
<feature type="transmembrane region" description="Helical" evidence="18">
    <location>
        <begin position="243"/>
        <end position="264"/>
    </location>
</feature>
<dbReference type="GO" id="GO:0005886">
    <property type="term" value="C:plasma membrane"/>
    <property type="evidence" value="ECO:0007669"/>
    <property type="project" value="UniProtKB-SubCell"/>
</dbReference>
<dbReference type="Gene3D" id="1.10.2000.10">
    <property type="entry name" value="Frizzled cysteine-rich domain"/>
    <property type="match status" value="1"/>
</dbReference>
<dbReference type="SMART" id="SM00063">
    <property type="entry name" value="FRI"/>
    <property type="match status" value="1"/>
</dbReference>
<feature type="transmembrane region" description="Helical" evidence="18">
    <location>
        <begin position="369"/>
        <end position="388"/>
    </location>
</feature>
<evidence type="ECO:0000256" key="6">
    <source>
        <dbReference type="ARBA" id="ARBA00022692"/>
    </source>
</evidence>
<dbReference type="EMBL" id="OV725082">
    <property type="protein sequence ID" value="CAH1406702.1"/>
    <property type="molecule type" value="Genomic_DNA"/>
</dbReference>
<gene>
    <name evidence="22" type="ORF">NEZAVI_LOCUS14584</name>
</gene>
<evidence type="ECO:0000256" key="11">
    <source>
        <dbReference type="ARBA" id="ARBA00023157"/>
    </source>
</evidence>
<keyword evidence="5" id="KW-1003">Cell membrane</keyword>
<keyword evidence="11" id="KW-1015">Disulfide bond</keyword>
<evidence type="ECO:0000256" key="18">
    <source>
        <dbReference type="SAM" id="Phobius"/>
    </source>
</evidence>
<evidence type="ECO:0000256" key="16">
    <source>
        <dbReference type="ARBA" id="ARBA00035037"/>
    </source>
</evidence>
<dbReference type="InterPro" id="IPR036790">
    <property type="entry name" value="Frizzled_dom_sf"/>
</dbReference>
<evidence type="ECO:0000256" key="8">
    <source>
        <dbReference type="ARBA" id="ARBA00022989"/>
    </source>
</evidence>
<dbReference type="GO" id="GO:0005929">
    <property type="term" value="C:cilium"/>
    <property type="evidence" value="ECO:0007669"/>
    <property type="project" value="UniProtKB-SubCell"/>
</dbReference>
<comment type="subcellular location">
    <subcellularLocation>
        <location evidence="2">Cell membrane</location>
        <topology evidence="2">Multi-pass membrane protein</topology>
    </subcellularLocation>
    <subcellularLocation>
        <location evidence="1">Cell projection</location>
        <location evidence="1">Cilium</location>
    </subcellularLocation>
</comment>
<dbReference type="SMART" id="SM01330">
    <property type="entry name" value="Frizzled"/>
    <property type="match status" value="1"/>
</dbReference>
<comment type="caution">
    <text evidence="17">Lacks conserved residue(s) required for the propagation of feature annotation.</text>
</comment>
<feature type="domain" description="FZ" evidence="20">
    <location>
        <begin position="74"/>
        <end position="191"/>
    </location>
</feature>
<feature type="transmembrane region" description="Helical" evidence="18">
    <location>
        <begin position="520"/>
        <end position="539"/>
    </location>
</feature>
<organism evidence="22 23">
    <name type="scientific">Nezara viridula</name>
    <name type="common">Southern green stink bug</name>
    <name type="synonym">Cimex viridulus</name>
    <dbReference type="NCBI Taxonomy" id="85310"/>
    <lineage>
        <taxon>Eukaryota</taxon>
        <taxon>Metazoa</taxon>
        <taxon>Ecdysozoa</taxon>
        <taxon>Arthropoda</taxon>
        <taxon>Hexapoda</taxon>
        <taxon>Insecta</taxon>
        <taxon>Pterygota</taxon>
        <taxon>Neoptera</taxon>
        <taxon>Paraneoptera</taxon>
        <taxon>Hemiptera</taxon>
        <taxon>Heteroptera</taxon>
        <taxon>Panheteroptera</taxon>
        <taxon>Pentatomomorpha</taxon>
        <taxon>Pentatomoidea</taxon>
        <taxon>Pentatomidae</taxon>
        <taxon>Pentatominae</taxon>
        <taxon>Nezara</taxon>
    </lineage>
</organism>
<evidence type="ECO:0000256" key="5">
    <source>
        <dbReference type="ARBA" id="ARBA00022475"/>
    </source>
</evidence>
<keyword evidence="8 18" id="KW-1133">Transmembrane helix</keyword>
<feature type="signal peptide" evidence="19">
    <location>
        <begin position="1"/>
        <end position="24"/>
    </location>
</feature>
<keyword evidence="4" id="KW-0217">Developmental protein</keyword>
<keyword evidence="14" id="KW-0807">Transducer</keyword>
<dbReference type="GO" id="GO:0004930">
    <property type="term" value="F:G protein-coupled receptor activity"/>
    <property type="evidence" value="ECO:0007669"/>
    <property type="project" value="UniProtKB-KW"/>
</dbReference>
<evidence type="ECO:0000313" key="22">
    <source>
        <dbReference type="EMBL" id="CAH1406702.1"/>
    </source>
</evidence>
<keyword evidence="23" id="KW-1185">Reference proteome</keyword>
<dbReference type="PRINTS" id="PR00489">
    <property type="entry name" value="FRIZZLED"/>
</dbReference>
<evidence type="ECO:0000256" key="14">
    <source>
        <dbReference type="ARBA" id="ARBA00023224"/>
    </source>
</evidence>
<accession>A0A9P0HS22</accession>
<evidence type="ECO:0000256" key="10">
    <source>
        <dbReference type="ARBA" id="ARBA00023136"/>
    </source>
</evidence>
<dbReference type="Pfam" id="PF01534">
    <property type="entry name" value="Frizzled"/>
    <property type="match status" value="1"/>
</dbReference>
<dbReference type="GO" id="GO:0007417">
    <property type="term" value="P:central nervous system development"/>
    <property type="evidence" value="ECO:0007669"/>
    <property type="project" value="TreeGrafter"/>
</dbReference>
<keyword evidence="9" id="KW-0297">G-protein coupled receptor</keyword>
<dbReference type="InterPro" id="IPR017981">
    <property type="entry name" value="GPCR_2-like_7TM"/>
</dbReference>
<dbReference type="Proteomes" id="UP001152798">
    <property type="component" value="Chromosome 6"/>
</dbReference>
<feature type="chain" id="PRO_5040217102" description="Protein smoothened" evidence="19">
    <location>
        <begin position="25"/>
        <end position="555"/>
    </location>
</feature>
<dbReference type="InterPro" id="IPR015526">
    <property type="entry name" value="Frizzled/SFRP"/>
</dbReference>
<keyword evidence="15" id="KW-0966">Cell projection</keyword>
<evidence type="ECO:0000256" key="12">
    <source>
        <dbReference type="ARBA" id="ARBA00023170"/>
    </source>
</evidence>
<dbReference type="InterPro" id="IPR041771">
    <property type="entry name" value="SMO_CRD"/>
</dbReference>
<dbReference type="Pfam" id="PF01392">
    <property type="entry name" value="Fz"/>
    <property type="match status" value="1"/>
</dbReference>
<evidence type="ECO:0000256" key="2">
    <source>
        <dbReference type="ARBA" id="ARBA00004651"/>
    </source>
</evidence>
<evidence type="ECO:0000256" key="17">
    <source>
        <dbReference type="PROSITE-ProRule" id="PRU00090"/>
    </source>
</evidence>
<dbReference type="PANTHER" id="PTHR11309:SF35">
    <property type="entry name" value="PROTEIN SMOOTHENED"/>
    <property type="match status" value="1"/>
</dbReference>
<evidence type="ECO:0000256" key="19">
    <source>
        <dbReference type="SAM" id="SignalP"/>
    </source>
</evidence>
<dbReference type="GO" id="GO:0071679">
    <property type="term" value="P:commissural neuron axon guidance"/>
    <property type="evidence" value="ECO:0007669"/>
    <property type="project" value="TreeGrafter"/>
</dbReference>
<evidence type="ECO:0000256" key="7">
    <source>
        <dbReference type="ARBA" id="ARBA00022729"/>
    </source>
</evidence>
<proteinExistence type="inferred from homology"/>
<dbReference type="CDD" id="cd07451">
    <property type="entry name" value="CRD_SMO"/>
    <property type="match status" value="1"/>
</dbReference>
<keyword evidence="6 18" id="KW-0812">Transmembrane</keyword>
<keyword evidence="13" id="KW-0325">Glycoprotein</keyword>
<evidence type="ECO:0000259" key="20">
    <source>
        <dbReference type="PROSITE" id="PS50038"/>
    </source>
</evidence>
<evidence type="ECO:0000256" key="4">
    <source>
        <dbReference type="ARBA" id="ARBA00022473"/>
    </source>
</evidence>
<feature type="domain" description="G-protein coupled receptors family 2 profile 2" evidence="21">
    <location>
        <begin position="238"/>
        <end position="546"/>
    </location>
</feature>
<dbReference type="Gene3D" id="1.20.1070.10">
    <property type="entry name" value="Rhodopsin 7-helix transmembrane proteins"/>
    <property type="match status" value="1"/>
</dbReference>
<feature type="transmembrane region" description="Helical" evidence="18">
    <location>
        <begin position="276"/>
        <end position="293"/>
    </location>
</feature>